<dbReference type="AlphaFoldDB" id="A0A4S3JQX8"/>
<organism evidence="1 2">
    <name type="scientific">Aspergillus tanneri</name>
    <dbReference type="NCBI Taxonomy" id="1220188"/>
    <lineage>
        <taxon>Eukaryota</taxon>
        <taxon>Fungi</taxon>
        <taxon>Dikarya</taxon>
        <taxon>Ascomycota</taxon>
        <taxon>Pezizomycotina</taxon>
        <taxon>Eurotiomycetes</taxon>
        <taxon>Eurotiomycetidae</taxon>
        <taxon>Eurotiales</taxon>
        <taxon>Aspergillaceae</taxon>
        <taxon>Aspergillus</taxon>
        <taxon>Aspergillus subgen. Circumdati</taxon>
    </lineage>
</organism>
<dbReference type="EMBL" id="SOSA01000137">
    <property type="protein sequence ID" value="THC95901.1"/>
    <property type="molecule type" value="Genomic_DNA"/>
</dbReference>
<proteinExistence type="predicted"/>
<comment type="caution">
    <text evidence="1">The sequence shown here is derived from an EMBL/GenBank/DDBJ whole genome shotgun (WGS) entry which is preliminary data.</text>
</comment>
<sequence>MIMEKFSYIDDEAATHAAFDDEGFYKTGD</sequence>
<reference evidence="1 2" key="1">
    <citation type="submission" date="2019-03" db="EMBL/GenBank/DDBJ databases">
        <title>The genome sequence of a newly discovered highly antifungal drug resistant Aspergillus species, Aspergillus tanneri NIH 1004.</title>
        <authorList>
            <person name="Mounaud S."/>
            <person name="Singh I."/>
            <person name="Joardar V."/>
            <person name="Pakala S."/>
            <person name="Pakala S."/>
            <person name="Venepally P."/>
            <person name="Hoover J."/>
            <person name="Nierman W."/>
            <person name="Chung J."/>
            <person name="Losada L."/>
        </authorList>
    </citation>
    <scope>NUCLEOTIDE SEQUENCE [LARGE SCALE GENOMIC DNA]</scope>
    <source>
        <strain evidence="1 2">NIH1004</strain>
    </source>
</reference>
<protein>
    <recommendedName>
        <fullName evidence="3">AMP-dependent synthetase/ligase domain-containing protein</fullName>
    </recommendedName>
</protein>
<dbReference type="Proteomes" id="UP000308092">
    <property type="component" value="Unassembled WGS sequence"/>
</dbReference>
<gene>
    <name evidence="1" type="ORF">EYZ11_004632</name>
</gene>
<accession>A0A4S3JQX8</accession>
<dbReference type="VEuPathDB" id="FungiDB:EYZ11_004632"/>
<keyword evidence="2" id="KW-1185">Reference proteome</keyword>
<evidence type="ECO:0000313" key="2">
    <source>
        <dbReference type="Proteomes" id="UP000308092"/>
    </source>
</evidence>
<evidence type="ECO:0008006" key="3">
    <source>
        <dbReference type="Google" id="ProtNLM"/>
    </source>
</evidence>
<name>A0A4S3JQX8_9EURO</name>
<evidence type="ECO:0000313" key="1">
    <source>
        <dbReference type="EMBL" id="THC95901.1"/>
    </source>
</evidence>